<feature type="compositionally biased region" description="Polar residues" evidence="4">
    <location>
        <begin position="1"/>
        <end position="11"/>
    </location>
</feature>
<feature type="region of interest" description="Disordered" evidence="4">
    <location>
        <begin position="1"/>
        <end position="30"/>
    </location>
</feature>
<dbReference type="InterPro" id="IPR049945">
    <property type="entry name" value="AAA_22"/>
</dbReference>
<organism evidence="6 7">
    <name type="scientific">Denitromonas halophila</name>
    <dbReference type="NCBI Taxonomy" id="1629404"/>
    <lineage>
        <taxon>Bacteria</taxon>
        <taxon>Pseudomonadati</taxon>
        <taxon>Pseudomonadota</taxon>
        <taxon>Betaproteobacteria</taxon>
        <taxon>Rhodocyclales</taxon>
        <taxon>Zoogloeaceae</taxon>
        <taxon>Denitromonas</taxon>
    </lineage>
</organism>
<comment type="caution">
    <text evidence="6">The sequence shown here is derived from an EMBL/GenBank/DDBJ whole genome shotgun (WGS) entry which is preliminary data.</text>
</comment>
<dbReference type="PRINTS" id="PR00038">
    <property type="entry name" value="HTHLUXR"/>
</dbReference>
<protein>
    <submittedName>
        <fullName evidence="6">AAA family ATPase</fullName>
    </submittedName>
</protein>
<dbReference type="Proteomes" id="UP000318349">
    <property type="component" value="Unassembled WGS sequence"/>
</dbReference>
<dbReference type="PANTHER" id="PTHR44688">
    <property type="entry name" value="DNA-BINDING TRANSCRIPTIONAL ACTIVATOR DEVR_DOSR"/>
    <property type="match status" value="1"/>
</dbReference>
<evidence type="ECO:0000256" key="4">
    <source>
        <dbReference type="SAM" id="MobiDB-lite"/>
    </source>
</evidence>
<dbReference type="Pfam" id="PF25873">
    <property type="entry name" value="WHD_MalT"/>
    <property type="match status" value="1"/>
</dbReference>
<dbReference type="Pfam" id="PF00196">
    <property type="entry name" value="GerE"/>
    <property type="match status" value="1"/>
</dbReference>
<accession>A0A557REL8</accession>
<evidence type="ECO:0000256" key="3">
    <source>
        <dbReference type="ARBA" id="ARBA00023163"/>
    </source>
</evidence>
<dbReference type="InterPro" id="IPR011990">
    <property type="entry name" value="TPR-like_helical_dom_sf"/>
</dbReference>
<dbReference type="GO" id="GO:0006355">
    <property type="term" value="P:regulation of DNA-templated transcription"/>
    <property type="evidence" value="ECO:0007669"/>
    <property type="project" value="InterPro"/>
</dbReference>
<feature type="domain" description="HTH luxR-type" evidence="5">
    <location>
        <begin position="831"/>
        <end position="896"/>
    </location>
</feature>
<dbReference type="Gene3D" id="1.10.10.10">
    <property type="entry name" value="Winged helix-like DNA-binding domain superfamily/Winged helix DNA-binding domain"/>
    <property type="match status" value="1"/>
</dbReference>
<dbReference type="InterPro" id="IPR059106">
    <property type="entry name" value="WHD_MalT"/>
</dbReference>
<gene>
    <name evidence="6" type="ORF">FHP89_16075</name>
</gene>
<dbReference type="PANTHER" id="PTHR44688:SF16">
    <property type="entry name" value="DNA-BINDING TRANSCRIPTIONAL ACTIVATOR DEVR_DOSR"/>
    <property type="match status" value="1"/>
</dbReference>
<evidence type="ECO:0000313" key="7">
    <source>
        <dbReference type="Proteomes" id="UP000318349"/>
    </source>
</evidence>
<dbReference type="GO" id="GO:0016887">
    <property type="term" value="F:ATP hydrolysis activity"/>
    <property type="evidence" value="ECO:0007669"/>
    <property type="project" value="InterPro"/>
</dbReference>
<keyword evidence="2" id="KW-0238">DNA-binding</keyword>
<evidence type="ECO:0000259" key="5">
    <source>
        <dbReference type="PROSITE" id="PS50043"/>
    </source>
</evidence>
<dbReference type="InterPro" id="IPR036388">
    <property type="entry name" value="WH-like_DNA-bd_sf"/>
</dbReference>
<dbReference type="InterPro" id="IPR016032">
    <property type="entry name" value="Sig_transdc_resp-reg_C-effctor"/>
</dbReference>
<dbReference type="GO" id="GO:0003677">
    <property type="term" value="F:DNA binding"/>
    <property type="evidence" value="ECO:0007669"/>
    <property type="project" value="UniProtKB-KW"/>
</dbReference>
<dbReference type="SUPFAM" id="SSF46894">
    <property type="entry name" value="C-terminal effector domain of the bipartite response regulators"/>
    <property type="match status" value="1"/>
</dbReference>
<dbReference type="Gene3D" id="1.25.40.10">
    <property type="entry name" value="Tetratricopeptide repeat domain"/>
    <property type="match status" value="1"/>
</dbReference>
<proteinExistence type="predicted"/>
<dbReference type="Pfam" id="PF13401">
    <property type="entry name" value="AAA_22"/>
    <property type="match status" value="1"/>
</dbReference>
<dbReference type="SUPFAM" id="SSF52540">
    <property type="entry name" value="P-loop containing nucleoside triphosphate hydrolases"/>
    <property type="match status" value="1"/>
</dbReference>
<dbReference type="EMBL" id="VMNI01000016">
    <property type="protein sequence ID" value="TVO74138.1"/>
    <property type="molecule type" value="Genomic_DNA"/>
</dbReference>
<name>A0A557REL8_9RHOO</name>
<reference evidence="6 7" key="1">
    <citation type="submission" date="2019-07" db="EMBL/GenBank/DDBJ databases">
        <title>The pathways for chlorine oxyanion respiration interact through the shared metabolite chlorate.</title>
        <authorList>
            <person name="Barnum T.P."/>
            <person name="Cheng Y."/>
            <person name="Hill K.A."/>
            <person name="Lucas L.N."/>
            <person name="Carlson H.K."/>
            <person name="Coates J.D."/>
        </authorList>
    </citation>
    <scope>NUCLEOTIDE SEQUENCE [LARGE SCALE GENOMIC DNA]</scope>
    <source>
        <strain evidence="6 7">SFB-1</strain>
    </source>
</reference>
<evidence type="ECO:0000256" key="2">
    <source>
        <dbReference type="ARBA" id="ARBA00023125"/>
    </source>
</evidence>
<sequence length="902" mass="98454">MTNAVSDSGTAFSELVLRTSPPRPPRHQLQRPRLGLDHEQFADRAVIVVQAPPGFGKTTVLGQWRREFLARGAAVAWMSCDERDDPQRFLHGLTLAVRTGCARPGFGQLLLETGASTGELGGVTAWLAEVAQTALDLVLIVDEAERLSPRNFAALTYLVHNLPANLRLVIAARGGVDAVVADLVDYGQCLVVGAETLRFGLDETLALVRERFGDKVDAEGSARLQELTEGWPLGLQLALAAIPQGGDPLMAIKALAADSGKGGEHLLGGLIAKLAADDVSFLTCIAIVDQFHPELCRALTGAADAPDRLARLIQNTPIFITSDASDANDWCRLHALARDAFRLRLADLPAAQQVELHARAMTWLVDHGLVEEAARHAHAAGQHEKAYDLAEQCLYDAVVQGHQQAVLAWLELLPEAELERRPRLRLAAAWALALSERHEEAGRLLAPMLEAADVAPALRYEHALIVSGGAYYADEPDRCVALFEPWIDAPPARDPRLLQMHANRLSMLAILQGDPAQARRHQQAVPRGAYGKAYDYATRWGDFMTGLAYLWEGQVLLSENVLRPALASADADLGRRHPLACMLAALLAAACYERDRVDEAAALLAHRLDMLERVGTPETALFGYRTAARIAAAQGVEHRALDLLEALHAIGDARRLPRLCLSSLADQVRMHAGRFRAETCRALVQRIDDILARDDLPSGPLWRRLAGWQQAMAHVHAAVAAQDWPMVLERLDRVAPLVETLKLGRVGIEIMALRAFALDRQSLDGRALLLEAMNLAQTYGLARTFVDAHPALADWARRVADEEAGGRDTTHRVAVARVAPRPEERTTAGPRAVPSMVLTPKERAVLELLARNLSNKEIAQAMAVGEETVKWHLKNLFGKLDAGSRKHVVRRAQLLGLLEVAE</sequence>
<dbReference type="Gene3D" id="3.40.50.300">
    <property type="entry name" value="P-loop containing nucleotide triphosphate hydrolases"/>
    <property type="match status" value="1"/>
</dbReference>
<keyword evidence="1" id="KW-0805">Transcription regulation</keyword>
<keyword evidence="3" id="KW-0804">Transcription</keyword>
<evidence type="ECO:0000256" key="1">
    <source>
        <dbReference type="ARBA" id="ARBA00023015"/>
    </source>
</evidence>
<evidence type="ECO:0000313" key="6">
    <source>
        <dbReference type="EMBL" id="TVO74138.1"/>
    </source>
</evidence>
<dbReference type="InterPro" id="IPR000792">
    <property type="entry name" value="Tscrpt_reg_LuxR_C"/>
</dbReference>
<dbReference type="InterPro" id="IPR027417">
    <property type="entry name" value="P-loop_NTPase"/>
</dbReference>
<dbReference type="SMART" id="SM00421">
    <property type="entry name" value="HTH_LUXR"/>
    <property type="match status" value="1"/>
</dbReference>
<dbReference type="AlphaFoldDB" id="A0A557REL8"/>
<dbReference type="PROSITE" id="PS50043">
    <property type="entry name" value="HTH_LUXR_2"/>
    <property type="match status" value="1"/>
</dbReference>
<dbReference type="CDD" id="cd06170">
    <property type="entry name" value="LuxR_C_like"/>
    <property type="match status" value="1"/>
</dbReference>